<gene>
    <name evidence="3" type="ORF">GRI68_10575</name>
</gene>
<feature type="transmembrane region" description="Helical" evidence="1">
    <location>
        <begin position="86"/>
        <end position="107"/>
    </location>
</feature>
<dbReference type="GO" id="GO:0080120">
    <property type="term" value="P:CAAX-box protein maturation"/>
    <property type="evidence" value="ECO:0007669"/>
    <property type="project" value="UniProtKB-ARBA"/>
</dbReference>
<feature type="transmembrane region" description="Helical" evidence="1">
    <location>
        <begin position="114"/>
        <end position="134"/>
    </location>
</feature>
<keyword evidence="1" id="KW-0472">Membrane</keyword>
<dbReference type="GO" id="GO:0008237">
    <property type="term" value="F:metallopeptidase activity"/>
    <property type="evidence" value="ECO:0007669"/>
    <property type="project" value="UniProtKB-KW"/>
</dbReference>
<comment type="caution">
    <text evidence="3">The sequence shown here is derived from an EMBL/GenBank/DDBJ whole genome shotgun (WGS) entry which is preliminary data.</text>
</comment>
<dbReference type="PANTHER" id="PTHR43592:SF20">
    <property type="entry name" value="ALPHA_BETA-HYDROLASES SUPERFAMILY PROTEIN"/>
    <property type="match status" value="1"/>
</dbReference>
<evidence type="ECO:0000259" key="2">
    <source>
        <dbReference type="Pfam" id="PF02517"/>
    </source>
</evidence>
<feature type="transmembrane region" description="Helical" evidence="1">
    <location>
        <begin position="199"/>
        <end position="219"/>
    </location>
</feature>
<dbReference type="RefSeq" id="WP_160617201.1">
    <property type="nucleotide sequence ID" value="NZ_WTYR01000001.1"/>
</dbReference>
<feature type="domain" description="CAAX prenyl protease 2/Lysostaphin resistance protein A-like" evidence="2">
    <location>
        <begin position="87"/>
        <end position="235"/>
    </location>
</feature>
<dbReference type="EMBL" id="WTYR01000001">
    <property type="protein sequence ID" value="MXP10621.1"/>
    <property type="molecule type" value="Genomic_DNA"/>
</dbReference>
<proteinExistence type="predicted"/>
<evidence type="ECO:0000313" key="4">
    <source>
        <dbReference type="Proteomes" id="UP000429229"/>
    </source>
</evidence>
<dbReference type="OrthoDB" id="7427644at2"/>
<sequence length="251" mass="27212">MTEQSSSLQNDIGPRASLRDLGRFVLRPRLPTQIPRFSATVLPRVFKLYALDMVLMCLMLGAFLAVEMAGTEMPSNAFDEIDLGPRWIAAIVLCAPVAEELAFRGWLSGKLGALLGAPVAAVGVFLLAGALVAAPGSGDMGGMIIAGFVIVALGAGLFFWLRNRGPYRWFTWAFPLLFWFSCIAFAAIHLGNYEDTDQMLWPLVIPQFLAGIIFAYARVTYGLWSSMLLHALHNGTFVALVLVAEAMAPGT</sequence>
<dbReference type="Pfam" id="PF02517">
    <property type="entry name" value="Rce1-like"/>
    <property type="match status" value="1"/>
</dbReference>
<feature type="transmembrane region" description="Helical" evidence="1">
    <location>
        <begin position="173"/>
        <end position="193"/>
    </location>
</feature>
<feature type="transmembrane region" description="Helical" evidence="1">
    <location>
        <begin position="140"/>
        <end position="161"/>
    </location>
</feature>
<name>A0A6I4U8E1_9SPHN</name>
<evidence type="ECO:0000256" key="1">
    <source>
        <dbReference type="SAM" id="Phobius"/>
    </source>
</evidence>
<keyword evidence="3" id="KW-0378">Hydrolase</keyword>
<keyword evidence="1" id="KW-1133">Transmembrane helix</keyword>
<keyword evidence="4" id="KW-1185">Reference proteome</keyword>
<dbReference type="Proteomes" id="UP000429229">
    <property type="component" value="Unassembled WGS sequence"/>
</dbReference>
<keyword evidence="3" id="KW-0482">Metalloprotease</keyword>
<feature type="transmembrane region" description="Helical" evidence="1">
    <location>
        <begin position="46"/>
        <end position="66"/>
    </location>
</feature>
<feature type="transmembrane region" description="Helical" evidence="1">
    <location>
        <begin position="231"/>
        <end position="248"/>
    </location>
</feature>
<protein>
    <submittedName>
        <fullName evidence="3">CPBP family intramembrane metalloprotease</fullName>
    </submittedName>
</protein>
<dbReference type="InterPro" id="IPR003675">
    <property type="entry name" value="Rce1/LyrA-like_dom"/>
</dbReference>
<reference evidence="3 4" key="1">
    <citation type="submission" date="2019-12" db="EMBL/GenBank/DDBJ databases">
        <title>Genomic-based taxomic classification of the family Erythrobacteraceae.</title>
        <authorList>
            <person name="Xu L."/>
        </authorList>
    </citation>
    <scope>NUCLEOTIDE SEQUENCE [LARGE SCALE GENOMIC DNA]</scope>
    <source>
        <strain evidence="3 4">LMG 29519</strain>
    </source>
</reference>
<evidence type="ECO:0000313" key="3">
    <source>
        <dbReference type="EMBL" id="MXP10621.1"/>
    </source>
</evidence>
<dbReference type="PANTHER" id="PTHR43592">
    <property type="entry name" value="CAAX AMINO TERMINAL PROTEASE"/>
    <property type="match status" value="1"/>
</dbReference>
<dbReference type="AlphaFoldDB" id="A0A6I4U8E1"/>
<dbReference type="GO" id="GO:0004175">
    <property type="term" value="F:endopeptidase activity"/>
    <property type="evidence" value="ECO:0007669"/>
    <property type="project" value="UniProtKB-ARBA"/>
</dbReference>
<keyword evidence="3" id="KW-0645">Protease</keyword>
<dbReference type="GO" id="GO:0006508">
    <property type="term" value="P:proteolysis"/>
    <property type="evidence" value="ECO:0007669"/>
    <property type="project" value="UniProtKB-KW"/>
</dbReference>
<organism evidence="3 4">
    <name type="scientific">Alteriqipengyuania halimionae</name>
    <dbReference type="NCBI Taxonomy" id="1926630"/>
    <lineage>
        <taxon>Bacteria</taxon>
        <taxon>Pseudomonadati</taxon>
        <taxon>Pseudomonadota</taxon>
        <taxon>Alphaproteobacteria</taxon>
        <taxon>Sphingomonadales</taxon>
        <taxon>Erythrobacteraceae</taxon>
        <taxon>Alteriqipengyuania</taxon>
    </lineage>
</organism>
<keyword evidence="1" id="KW-0812">Transmembrane</keyword>
<accession>A0A6I4U8E1</accession>